<proteinExistence type="predicted"/>
<dbReference type="EMBL" id="JABEZY010000010">
    <property type="protein sequence ID" value="MBA0747822.1"/>
    <property type="molecule type" value="Genomic_DNA"/>
</dbReference>
<name>A0A7J9CH48_GOSGO</name>
<sequence length="167" mass="19097">MTDSPLTSGVARLYLADKAKHDEIASEWTLRILYLLLDERSVLEELEGPTIMASKLLKDKGSWKGLYGPAYMVFRFFKFLGDEGLTGQLLLEILKGFSTTTFSGLKILWGRRLEGPTSVIRRVNGAKGSKDQLSWFRDFLRIKFDESTFVVYKLFGDRGFKDKLPWS</sequence>
<dbReference type="OrthoDB" id="1750641at2759"/>
<accession>A0A7J9CH48</accession>
<evidence type="ECO:0000313" key="1">
    <source>
        <dbReference type="EMBL" id="MBA0747822.1"/>
    </source>
</evidence>
<organism evidence="1 2">
    <name type="scientific">Gossypium gossypioides</name>
    <name type="common">Mexican cotton</name>
    <name type="synonym">Selera gossypioides</name>
    <dbReference type="NCBI Taxonomy" id="34282"/>
    <lineage>
        <taxon>Eukaryota</taxon>
        <taxon>Viridiplantae</taxon>
        <taxon>Streptophyta</taxon>
        <taxon>Embryophyta</taxon>
        <taxon>Tracheophyta</taxon>
        <taxon>Spermatophyta</taxon>
        <taxon>Magnoliopsida</taxon>
        <taxon>eudicotyledons</taxon>
        <taxon>Gunneridae</taxon>
        <taxon>Pentapetalae</taxon>
        <taxon>rosids</taxon>
        <taxon>malvids</taxon>
        <taxon>Malvales</taxon>
        <taxon>Malvaceae</taxon>
        <taxon>Malvoideae</taxon>
        <taxon>Gossypium</taxon>
    </lineage>
</organism>
<dbReference type="Proteomes" id="UP000593579">
    <property type="component" value="Unassembled WGS sequence"/>
</dbReference>
<reference evidence="1 2" key="1">
    <citation type="journal article" date="2019" name="Genome Biol. Evol.">
        <title>Insights into the evolution of the New World diploid cottons (Gossypium, subgenus Houzingenia) based on genome sequencing.</title>
        <authorList>
            <person name="Grover C.E."/>
            <person name="Arick M.A. 2nd"/>
            <person name="Thrash A."/>
            <person name="Conover J.L."/>
            <person name="Sanders W.S."/>
            <person name="Peterson D.G."/>
            <person name="Frelichowski J.E."/>
            <person name="Scheffler J.A."/>
            <person name="Scheffler B.E."/>
            <person name="Wendel J.F."/>
        </authorList>
    </citation>
    <scope>NUCLEOTIDE SEQUENCE [LARGE SCALE GENOMIC DNA]</scope>
    <source>
        <strain evidence="1">5</strain>
        <tissue evidence="1">Leaf</tissue>
    </source>
</reference>
<gene>
    <name evidence="1" type="ORF">Gogos_004703</name>
</gene>
<comment type="caution">
    <text evidence="1">The sequence shown here is derived from an EMBL/GenBank/DDBJ whole genome shotgun (WGS) entry which is preliminary data.</text>
</comment>
<evidence type="ECO:0000313" key="2">
    <source>
        <dbReference type="Proteomes" id="UP000593579"/>
    </source>
</evidence>
<keyword evidence="2" id="KW-1185">Reference proteome</keyword>
<protein>
    <submittedName>
        <fullName evidence="1">Uncharacterized protein</fullName>
    </submittedName>
</protein>
<dbReference type="AlphaFoldDB" id="A0A7J9CH48"/>